<dbReference type="PANTHER" id="PTHR42030:SF1">
    <property type="entry name" value="DRBM DOMAIN-CONTAINING PROTEIN"/>
    <property type="match status" value="1"/>
</dbReference>
<organism evidence="2 3">
    <name type="scientific">Dendryphion nanum</name>
    <dbReference type="NCBI Taxonomy" id="256645"/>
    <lineage>
        <taxon>Eukaryota</taxon>
        <taxon>Fungi</taxon>
        <taxon>Dikarya</taxon>
        <taxon>Ascomycota</taxon>
        <taxon>Pezizomycotina</taxon>
        <taxon>Dothideomycetes</taxon>
        <taxon>Pleosporomycetidae</taxon>
        <taxon>Pleosporales</taxon>
        <taxon>Torulaceae</taxon>
        <taxon>Dendryphion</taxon>
    </lineage>
</organism>
<dbReference type="Gene3D" id="3.30.160.20">
    <property type="match status" value="1"/>
</dbReference>
<evidence type="ECO:0008006" key="4">
    <source>
        <dbReference type="Google" id="ProtNLM"/>
    </source>
</evidence>
<dbReference type="Proteomes" id="UP000700596">
    <property type="component" value="Unassembled WGS sequence"/>
</dbReference>
<reference evidence="2" key="1">
    <citation type="journal article" date="2021" name="Nat. Commun.">
        <title>Genetic determinants of endophytism in the Arabidopsis root mycobiome.</title>
        <authorList>
            <person name="Mesny F."/>
            <person name="Miyauchi S."/>
            <person name="Thiergart T."/>
            <person name="Pickel B."/>
            <person name="Atanasova L."/>
            <person name="Karlsson M."/>
            <person name="Huettel B."/>
            <person name="Barry K.W."/>
            <person name="Haridas S."/>
            <person name="Chen C."/>
            <person name="Bauer D."/>
            <person name="Andreopoulos W."/>
            <person name="Pangilinan J."/>
            <person name="LaButti K."/>
            <person name="Riley R."/>
            <person name="Lipzen A."/>
            <person name="Clum A."/>
            <person name="Drula E."/>
            <person name="Henrissat B."/>
            <person name="Kohler A."/>
            <person name="Grigoriev I.V."/>
            <person name="Martin F.M."/>
            <person name="Hacquard S."/>
        </authorList>
    </citation>
    <scope>NUCLEOTIDE SEQUENCE</scope>
    <source>
        <strain evidence="2">MPI-CAGE-CH-0243</strain>
    </source>
</reference>
<dbReference type="PANTHER" id="PTHR42030">
    <property type="entry name" value="DRBM DOMAIN-CONTAINING PROTEIN"/>
    <property type="match status" value="1"/>
</dbReference>
<keyword evidence="3" id="KW-1185">Reference proteome</keyword>
<evidence type="ECO:0000313" key="3">
    <source>
        <dbReference type="Proteomes" id="UP000700596"/>
    </source>
</evidence>
<name>A0A9P9II40_9PLEO</name>
<evidence type="ECO:0000256" key="1">
    <source>
        <dbReference type="SAM" id="MobiDB-lite"/>
    </source>
</evidence>
<evidence type="ECO:0000313" key="2">
    <source>
        <dbReference type="EMBL" id="KAH7120992.1"/>
    </source>
</evidence>
<gene>
    <name evidence="2" type="ORF">B0J11DRAFT_53961</name>
</gene>
<dbReference type="OrthoDB" id="5418749at2759"/>
<feature type="region of interest" description="Disordered" evidence="1">
    <location>
        <begin position="79"/>
        <end position="99"/>
    </location>
</feature>
<dbReference type="SUPFAM" id="SSF54768">
    <property type="entry name" value="dsRNA-binding domain-like"/>
    <property type="match status" value="1"/>
</dbReference>
<comment type="caution">
    <text evidence="2">The sequence shown here is derived from an EMBL/GenBank/DDBJ whole genome shotgun (WGS) entry which is preliminary data.</text>
</comment>
<dbReference type="AlphaFoldDB" id="A0A9P9II40"/>
<proteinExistence type="predicted"/>
<protein>
    <recommendedName>
        <fullName evidence="4">DRBM domain-containing protein</fullName>
    </recommendedName>
</protein>
<accession>A0A9P9II40</accession>
<sequence length="99" mass="11121">MAESTKESWRQRLQDHCSVRNLGEPTFQEISDRRGGRTAWSVICYAGQTQVAARFWYDGQYAEQAKEDAAEVALRTLTGTTNMATEPPPASYYAQPSQT</sequence>
<dbReference type="EMBL" id="JAGMWT010000010">
    <property type="protein sequence ID" value="KAH7120992.1"/>
    <property type="molecule type" value="Genomic_DNA"/>
</dbReference>